<dbReference type="EMBL" id="JAOPGA020001029">
    <property type="protein sequence ID" value="KAL0484245.1"/>
    <property type="molecule type" value="Genomic_DNA"/>
</dbReference>
<dbReference type="Pfam" id="PF02845">
    <property type="entry name" value="CUE"/>
    <property type="match status" value="1"/>
</dbReference>
<feature type="compositionally biased region" description="Basic and acidic residues" evidence="1">
    <location>
        <begin position="150"/>
        <end position="162"/>
    </location>
</feature>
<dbReference type="Proteomes" id="UP001431209">
    <property type="component" value="Unassembled WGS sequence"/>
</dbReference>
<feature type="compositionally biased region" description="Basic and acidic residues" evidence="1">
    <location>
        <begin position="177"/>
        <end position="188"/>
    </location>
</feature>
<dbReference type="PANTHER" id="PTHR13467:SF3">
    <property type="entry name" value="CUE DOMAIN-CONTAINING PROTEIN 1"/>
    <property type="match status" value="1"/>
</dbReference>
<comment type="caution">
    <text evidence="3">The sequence shown here is derived from an EMBL/GenBank/DDBJ whole genome shotgun (WGS) entry which is preliminary data.</text>
</comment>
<evidence type="ECO:0000259" key="2">
    <source>
        <dbReference type="PROSITE" id="PS51140"/>
    </source>
</evidence>
<dbReference type="Gene3D" id="1.10.8.10">
    <property type="entry name" value="DNA helicase RuvA subunit, C-terminal domain"/>
    <property type="match status" value="1"/>
</dbReference>
<dbReference type="PROSITE" id="PS51140">
    <property type="entry name" value="CUE"/>
    <property type="match status" value="1"/>
</dbReference>
<dbReference type="PANTHER" id="PTHR13467">
    <property type="entry name" value="CUE DOMAIN CONTAINING PROTEIN 1"/>
    <property type="match status" value="1"/>
</dbReference>
<organism evidence="3 4">
    <name type="scientific">Acrasis kona</name>
    <dbReference type="NCBI Taxonomy" id="1008807"/>
    <lineage>
        <taxon>Eukaryota</taxon>
        <taxon>Discoba</taxon>
        <taxon>Heterolobosea</taxon>
        <taxon>Tetramitia</taxon>
        <taxon>Eutetramitia</taxon>
        <taxon>Acrasidae</taxon>
        <taxon>Acrasis</taxon>
    </lineage>
</organism>
<dbReference type="InterPro" id="IPR009060">
    <property type="entry name" value="UBA-like_sf"/>
</dbReference>
<proteinExistence type="predicted"/>
<feature type="domain" description="CUE" evidence="2">
    <location>
        <begin position="7"/>
        <end position="50"/>
    </location>
</feature>
<gene>
    <name evidence="3" type="ORF">AKO1_004860</name>
</gene>
<evidence type="ECO:0000313" key="4">
    <source>
        <dbReference type="Proteomes" id="UP001431209"/>
    </source>
</evidence>
<feature type="compositionally biased region" description="Polar residues" evidence="1">
    <location>
        <begin position="129"/>
        <end position="145"/>
    </location>
</feature>
<dbReference type="SUPFAM" id="SSF46934">
    <property type="entry name" value="UBA-like"/>
    <property type="match status" value="1"/>
</dbReference>
<dbReference type="InterPro" id="IPR003892">
    <property type="entry name" value="CUE"/>
</dbReference>
<keyword evidence="4" id="KW-1185">Reference proteome</keyword>
<feature type="region of interest" description="Disordered" evidence="1">
    <location>
        <begin position="108"/>
        <end position="188"/>
    </location>
</feature>
<accession>A0AAW2Z5N8</accession>
<dbReference type="AlphaFoldDB" id="A0AAW2Z5N8"/>
<protein>
    <submittedName>
        <fullName evidence="3">Cuedc1</fullName>
    </submittedName>
</protein>
<evidence type="ECO:0000313" key="3">
    <source>
        <dbReference type="EMBL" id="KAL0484245.1"/>
    </source>
</evidence>
<evidence type="ECO:0000256" key="1">
    <source>
        <dbReference type="SAM" id="MobiDB-lite"/>
    </source>
</evidence>
<sequence>MSNNRITLNDAMETLGTMFPSFDKKTLKETLVSTNGHMERTIEILLQMQDEALIQQQAPQVSSEKPKHNLPADFLCYDDDIIRNPVQEQSRKDEELARQLQRQLMLEEQQQQRYTRGQPNPHVGRLPVTRQNQPANQPTTPSAFESLSEMAKKKLQEFKDKFGGSNNRRKDDDEEKYDSLMEEDFRHL</sequence>
<name>A0AAW2Z5N8_9EUKA</name>
<dbReference type="SMART" id="SM00546">
    <property type="entry name" value="CUE"/>
    <property type="match status" value="1"/>
</dbReference>
<dbReference type="InterPro" id="IPR040192">
    <property type="entry name" value="CUEDC1"/>
</dbReference>
<reference evidence="3 4" key="1">
    <citation type="submission" date="2024-03" db="EMBL/GenBank/DDBJ databases">
        <title>The Acrasis kona genome and developmental transcriptomes reveal deep origins of eukaryotic multicellular pathways.</title>
        <authorList>
            <person name="Sheikh S."/>
            <person name="Fu C.-J."/>
            <person name="Brown M.W."/>
            <person name="Baldauf S.L."/>
        </authorList>
    </citation>
    <scope>NUCLEOTIDE SEQUENCE [LARGE SCALE GENOMIC DNA]</scope>
    <source>
        <strain evidence="3 4">ATCC MYA-3509</strain>
    </source>
</reference>
<dbReference type="GO" id="GO:0043130">
    <property type="term" value="F:ubiquitin binding"/>
    <property type="evidence" value="ECO:0007669"/>
    <property type="project" value="InterPro"/>
</dbReference>